<dbReference type="InterPro" id="IPR001487">
    <property type="entry name" value="Bromodomain"/>
</dbReference>
<name>A0A3M7H5W2_HORWE</name>
<dbReference type="PROSITE" id="PS51525">
    <property type="entry name" value="NET"/>
    <property type="match status" value="1"/>
</dbReference>
<feature type="compositionally biased region" description="Acidic residues" evidence="3">
    <location>
        <begin position="815"/>
        <end position="826"/>
    </location>
</feature>
<dbReference type="GO" id="GO:0000785">
    <property type="term" value="C:chromatin"/>
    <property type="evidence" value="ECO:0007669"/>
    <property type="project" value="TreeGrafter"/>
</dbReference>
<dbReference type="PRINTS" id="PR00503">
    <property type="entry name" value="BROMODOMAIN"/>
</dbReference>
<comment type="caution">
    <text evidence="6">The sequence shown here is derived from an EMBL/GenBank/DDBJ whole genome shotgun (WGS) entry which is preliminary data.</text>
</comment>
<gene>
    <name evidence="6" type="ORF">D0862_04008</name>
</gene>
<dbReference type="SMART" id="SM00297">
    <property type="entry name" value="BROMO"/>
    <property type="match status" value="2"/>
</dbReference>
<dbReference type="InterPro" id="IPR027353">
    <property type="entry name" value="NET_dom"/>
</dbReference>
<feature type="domain" description="Bromo" evidence="4">
    <location>
        <begin position="346"/>
        <end position="418"/>
    </location>
</feature>
<dbReference type="VEuPathDB" id="FungiDB:BTJ68_06398"/>
<dbReference type="Proteomes" id="UP000281468">
    <property type="component" value="Unassembled WGS sequence"/>
</dbReference>
<keyword evidence="1 2" id="KW-0103">Bromodomain</keyword>
<dbReference type="Gene3D" id="1.20.920.10">
    <property type="entry name" value="Bromodomain-like"/>
    <property type="match status" value="2"/>
</dbReference>
<feature type="compositionally biased region" description="Polar residues" evidence="3">
    <location>
        <begin position="855"/>
        <end position="879"/>
    </location>
</feature>
<feature type="compositionally biased region" description="Low complexity" evidence="3">
    <location>
        <begin position="709"/>
        <end position="725"/>
    </location>
</feature>
<feature type="region of interest" description="Disordered" evidence="3">
    <location>
        <begin position="684"/>
        <end position="743"/>
    </location>
</feature>
<dbReference type="GO" id="GO:0006338">
    <property type="term" value="P:chromatin remodeling"/>
    <property type="evidence" value="ECO:0007669"/>
    <property type="project" value="TreeGrafter"/>
</dbReference>
<dbReference type="PROSITE" id="PS00633">
    <property type="entry name" value="BROMODOMAIN_1"/>
    <property type="match status" value="1"/>
</dbReference>
<dbReference type="InterPro" id="IPR038336">
    <property type="entry name" value="NET_sf"/>
</dbReference>
<evidence type="ECO:0000259" key="4">
    <source>
        <dbReference type="PROSITE" id="PS50014"/>
    </source>
</evidence>
<dbReference type="EMBL" id="QWIQ01000093">
    <property type="protein sequence ID" value="RMZ08262.1"/>
    <property type="molecule type" value="Genomic_DNA"/>
</dbReference>
<evidence type="ECO:0000256" key="2">
    <source>
        <dbReference type="PROSITE-ProRule" id="PRU00035"/>
    </source>
</evidence>
<feature type="compositionally biased region" description="Low complexity" evidence="3">
    <location>
        <begin position="310"/>
        <end position="324"/>
    </location>
</feature>
<dbReference type="InterPro" id="IPR018359">
    <property type="entry name" value="Bromodomain_CS"/>
</dbReference>
<dbReference type="GO" id="GO:0006355">
    <property type="term" value="P:regulation of DNA-templated transcription"/>
    <property type="evidence" value="ECO:0007669"/>
    <property type="project" value="TreeGrafter"/>
</dbReference>
<evidence type="ECO:0000256" key="3">
    <source>
        <dbReference type="SAM" id="MobiDB-lite"/>
    </source>
</evidence>
<feature type="region of interest" description="Disordered" evidence="3">
    <location>
        <begin position="437"/>
        <end position="474"/>
    </location>
</feature>
<feature type="compositionally biased region" description="Basic and acidic residues" evidence="3">
    <location>
        <begin position="209"/>
        <end position="224"/>
    </location>
</feature>
<evidence type="ECO:0000313" key="6">
    <source>
        <dbReference type="EMBL" id="RMZ08262.1"/>
    </source>
</evidence>
<dbReference type="Pfam" id="PF17035">
    <property type="entry name" value="BET"/>
    <property type="match status" value="1"/>
</dbReference>
<feature type="domain" description="NET" evidence="5">
    <location>
        <begin position="730"/>
        <end position="810"/>
    </location>
</feature>
<accession>A0A3M7H5W2</accession>
<dbReference type="Gene3D" id="1.20.1270.220">
    <property type="match status" value="1"/>
</dbReference>
<feature type="domain" description="Bromo" evidence="4">
    <location>
        <begin position="537"/>
        <end position="609"/>
    </location>
</feature>
<dbReference type="PANTHER" id="PTHR22880:SF225">
    <property type="entry name" value="BROMODOMAIN-CONTAINING PROTEIN BET-1-RELATED"/>
    <property type="match status" value="1"/>
</dbReference>
<evidence type="ECO:0000259" key="5">
    <source>
        <dbReference type="PROSITE" id="PS51525"/>
    </source>
</evidence>
<dbReference type="GO" id="GO:0005634">
    <property type="term" value="C:nucleus"/>
    <property type="evidence" value="ECO:0007669"/>
    <property type="project" value="TreeGrafter"/>
</dbReference>
<feature type="compositionally biased region" description="Basic and acidic residues" evidence="3">
    <location>
        <begin position="626"/>
        <end position="637"/>
    </location>
</feature>
<organism evidence="6 7">
    <name type="scientific">Hortaea werneckii</name>
    <name type="common">Black yeast</name>
    <name type="synonym">Cladosporium werneckii</name>
    <dbReference type="NCBI Taxonomy" id="91943"/>
    <lineage>
        <taxon>Eukaryota</taxon>
        <taxon>Fungi</taxon>
        <taxon>Dikarya</taxon>
        <taxon>Ascomycota</taxon>
        <taxon>Pezizomycotina</taxon>
        <taxon>Dothideomycetes</taxon>
        <taxon>Dothideomycetidae</taxon>
        <taxon>Mycosphaerellales</taxon>
        <taxon>Teratosphaeriaceae</taxon>
        <taxon>Hortaea</taxon>
    </lineage>
</organism>
<feature type="region of interest" description="Disordered" evidence="3">
    <location>
        <begin position="626"/>
        <end position="664"/>
    </location>
</feature>
<feature type="compositionally biased region" description="Low complexity" evidence="3">
    <location>
        <begin position="56"/>
        <end position="70"/>
    </location>
</feature>
<reference evidence="6 7" key="1">
    <citation type="journal article" date="2018" name="BMC Genomics">
        <title>Genomic evidence for intraspecific hybridization in a clonal and extremely halotolerant yeast.</title>
        <authorList>
            <person name="Gostincar C."/>
            <person name="Stajich J.E."/>
            <person name="Zupancic J."/>
            <person name="Zalar P."/>
            <person name="Gunde-Cimerman N."/>
        </authorList>
    </citation>
    <scope>NUCLEOTIDE SEQUENCE [LARGE SCALE GENOMIC DNA]</scope>
    <source>
        <strain evidence="6 7">EXF-171</strain>
    </source>
</reference>
<feature type="region of interest" description="Disordered" evidence="3">
    <location>
        <begin position="807"/>
        <end position="898"/>
    </location>
</feature>
<feature type="compositionally biased region" description="Low complexity" evidence="3">
    <location>
        <begin position="166"/>
        <end position="183"/>
    </location>
</feature>
<dbReference type="PANTHER" id="PTHR22880">
    <property type="entry name" value="FALZ-RELATED BROMODOMAIN-CONTAINING PROTEINS"/>
    <property type="match status" value="1"/>
</dbReference>
<dbReference type="AlphaFoldDB" id="A0A3M7H5W2"/>
<sequence>MATDLSAPPSAMDQAEDVPQSNHLPNGEHEKSQPIMQDADVTNKESFQENGTLPSKDAAVNVKDATAAAPDPTPAGPTPTDDVAGGIQPVSEFVPKHAPASHPTPPPDQPLVTSEADVDTKMEDAVDQQPADNKTAEDRSADVQPANDQPAEDQPAEDHTAPQLQPKTESPSAEASESASKPETQPDPVQAPEQGVVRQREDDEEDEERAAKRSKVDGSAEVKSEQPPATEPNASAGQDDQEMSAPKEPASTADPAPKTEASKAEENAVSSSDAPPAEPQDSKPPAGDAPSAQGEGTQQPAEAEVKPSTESEAAANAAATSKSKYSTAPLTLAQKSSLLEKMKNLKKTKSSIYFTKPVDYVALNIPSYPTIIKQPMDLGTMERKLKDGQYATVQDFVNDFELVVNNCRTFNGDQHPITTAAMSMEAYFRRMMETVPSPDVPMPPKTAKRASPAVKPAQRREHRAAAAPTAPAAKSEPYALVDGQPQIRRESTANDRPARAIKPPQNREIAYAKPRRKEAQLELRFCEHVLDEVRSGKYGNVNHVFLAPVDPVALNIPNYRQVIKHPMDLGTMSQKLKGGQYSNAKEFKKDFDLMIDNCLTFNPVGNPVRDLGVQMRRIFEQHWNGKEKWERAHKPDSQRGTSASDDDSDEQEEEEDDAGDDDKEQTIQALQKQLADMQNMIAGMAGGGNVKAPKTKKSKVKNGGGGGSSKQKVGTTSSAPKAKIPAPKPAPKKAAKPKQVTYDEKQEISEAVGRMNDSQVGELTNIITENCAKYRNMDEMELEIDELPNDVQALLLKYVRKLFGKPKGVAAADSPPDDGAFEDDGEFAPARASNASKRKKHKPMGKREQAEAISQLKNKLSQFGQAGNSGSESPTNSGFNAAKAESSGDDESEESEEE</sequence>
<evidence type="ECO:0000256" key="1">
    <source>
        <dbReference type="ARBA" id="ARBA00023117"/>
    </source>
</evidence>
<feature type="compositionally biased region" description="Acidic residues" evidence="3">
    <location>
        <begin position="644"/>
        <end position="663"/>
    </location>
</feature>
<evidence type="ECO:0000313" key="7">
    <source>
        <dbReference type="Proteomes" id="UP000281468"/>
    </source>
</evidence>
<dbReference type="InterPro" id="IPR036427">
    <property type="entry name" value="Bromodomain-like_sf"/>
</dbReference>
<evidence type="ECO:0008006" key="8">
    <source>
        <dbReference type="Google" id="ProtNLM"/>
    </source>
</evidence>
<dbReference type="Pfam" id="PF00439">
    <property type="entry name" value="Bromodomain"/>
    <property type="match status" value="2"/>
</dbReference>
<dbReference type="PROSITE" id="PS50014">
    <property type="entry name" value="BROMODOMAIN_2"/>
    <property type="match status" value="2"/>
</dbReference>
<proteinExistence type="predicted"/>
<feature type="compositionally biased region" description="Acidic residues" evidence="3">
    <location>
        <begin position="887"/>
        <end position="898"/>
    </location>
</feature>
<dbReference type="SUPFAM" id="SSF47370">
    <property type="entry name" value="Bromodomain"/>
    <property type="match status" value="2"/>
</dbReference>
<protein>
    <recommendedName>
        <fullName evidence="8">Bromodomain-containing protein</fullName>
    </recommendedName>
</protein>
<dbReference type="InterPro" id="IPR050935">
    <property type="entry name" value="Bromo_chromatin_reader"/>
</dbReference>
<feature type="region of interest" description="Disordered" evidence="3">
    <location>
        <begin position="1"/>
        <end position="324"/>
    </location>
</feature>